<evidence type="ECO:0000313" key="2">
    <source>
        <dbReference type="EMBL" id="GBF07814.1"/>
    </source>
</evidence>
<proteinExistence type="predicted"/>
<sequence>MTERDEHAAESAALPVTSLGEYEAALPHPDPLTAEQFMPVLPPGHFAAFLDELTRELPPVEDEAARGALTTRARVLRLNVEQYRVNYEVTRAGLTRILAETGAGVREAWARQEGHLRFMNGASAEVERGYTRATGDIEQARRERFDVLTLHGARPDTISAESFYQQQALADLAREGQPIRPPEEKTGSKRVFNGFATFSKFFVGLISGVSINLLFNPESRLYLTVIALTAGVMFSVLLLWLVDELAYRAKLAGQTPGMGRPAGYIAGIVAVSLLYLGVEGYLNWDGILRVTQQIAANAAQEGQLTDLSAGGARARCRSTGRCSPSRSRWWAWRPRRRSSRGGNARARCWSASA</sequence>
<organism evidence="2 3">
    <name type="scientific">Deinococcus aerius</name>
    <dbReference type="NCBI Taxonomy" id="200253"/>
    <lineage>
        <taxon>Bacteria</taxon>
        <taxon>Thermotogati</taxon>
        <taxon>Deinococcota</taxon>
        <taxon>Deinococci</taxon>
        <taxon>Deinococcales</taxon>
        <taxon>Deinococcaceae</taxon>
        <taxon>Deinococcus</taxon>
    </lineage>
</organism>
<gene>
    <name evidence="2" type="ORF">DAERI_180005</name>
</gene>
<keyword evidence="1" id="KW-0472">Membrane</keyword>
<name>A0A2I9CZX6_9DEIO</name>
<keyword evidence="1" id="KW-1133">Transmembrane helix</keyword>
<dbReference type="Proteomes" id="UP000236569">
    <property type="component" value="Unassembled WGS sequence"/>
</dbReference>
<reference evidence="3" key="1">
    <citation type="submission" date="2018-01" db="EMBL/GenBank/DDBJ databases">
        <title>Draft Genome Sequence of the Radioresistant Bacterium Deinococcus aerius TR0125, Isolated from the Higher Atmosphere above Japan.</title>
        <authorList>
            <person name="Satoh K."/>
            <person name="Arai H."/>
            <person name="Sanzen T."/>
            <person name="Kawaguchi Y."/>
            <person name="Hayashi H."/>
            <person name="Yokobori S."/>
            <person name="Yamagishi A."/>
            <person name="Oono Y."/>
            <person name="Narumi I."/>
        </authorList>
    </citation>
    <scope>NUCLEOTIDE SEQUENCE [LARGE SCALE GENOMIC DNA]</scope>
    <source>
        <strain evidence="3">TR0125</strain>
    </source>
</reference>
<feature type="transmembrane region" description="Helical" evidence="1">
    <location>
        <begin position="221"/>
        <end position="242"/>
    </location>
</feature>
<comment type="caution">
    <text evidence="2">The sequence shown here is derived from an EMBL/GenBank/DDBJ whole genome shotgun (WGS) entry which is preliminary data.</text>
</comment>
<dbReference type="EMBL" id="BFAG01000018">
    <property type="protein sequence ID" value="GBF07814.1"/>
    <property type="molecule type" value="Genomic_DNA"/>
</dbReference>
<keyword evidence="1" id="KW-0812">Transmembrane</keyword>
<feature type="transmembrane region" description="Helical" evidence="1">
    <location>
        <begin position="195"/>
        <end position="215"/>
    </location>
</feature>
<protein>
    <submittedName>
        <fullName evidence="2">Uncharacterized protein</fullName>
    </submittedName>
</protein>
<dbReference type="RefSeq" id="WP_235610471.1">
    <property type="nucleotide sequence ID" value="NZ_BFAG01000018.1"/>
</dbReference>
<accession>A0A2I9CZX6</accession>
<keyword evidence="3" id="KW-1185">Reference proteome</keyword>
<evidence type="ECO:0000256" key="1">
    <source>
        <dbReference type="SAM" id="Phobius"/>
    </source>
</evidence>
<feature type="transmembrane region" description="Helical" evidence="1">
    <location>
        <begin position="263"/>
        <end position="284"/>
    </location>
</feature>
<dbReference type="AlphaFoldDB" id="A0A2I9CZX6"/>
<evidence type="ECO:0000313" key="3">
    <source>
        <dbReference type="Proteomes" id="UP000236569"/>
    </source>
</evidence>